<accession>A0A495XZT2</accession>
<name>A0A495XZT2_9MICO</name>
<evidence type="ECO:0000313" key="3">
    <source>
        <dbReference type="Proteomes" id="UP000278440"/>
    </source>
</evidence>
<keyword evidence="1" id="KW-0812">Transmembrane</keyword>
<proteinExistence type="predicted"/>
<comment type="caution">
    <text evidence="2">The sequence shown here is derived from an EMBL/GenBank/DDBJ whole genome shotgun (WGS) entry which is preliminary data.</text>
</comment>
<gene>
    <name evidence="2" type="ORF">DFJ68_1828</name>
</gene>
<dbReference type="OrthoDB" id="5147470at2"/>
<dbReference type="Pfam" id="PF14155">
    <property type="entry name" value="DUF4307"/>
    <property type="match status" value="1"/>
</dbReference>
<keyword evidence="1" id="KW-1133">Transmembrane helix</keyword>
<sequence length="119" mass="12695">MPLPRPAPGTAKWWVVGAVGIALGVAMSIYWGLHATVGLPTWQTVSYKVVDDRSVRVDFEVTNPGGTALTCTVQALAQDFSTVGTVRVAVPASGNERSEHRVTLRTTSRAVTGEVRTCE</sequence>
<reference evidence="2 3" key="1">
    <citation type="submission" date="2018-10" db="EMBL/GenBank/DDBJ databases">
        <title>Sequencing the genomes of 1000 actinobacteria strains.</title>
        <authorList>
            <person name="Klenk H.-P."/>
        </authorList>
    </citation>
    <scope>NUCLEOTIDE SEQUENCE [LARGE SCALE GENOMIC DNA]</scope>
    <source>
        <strain evidence="2 3">DSM 44267</strain>
    </source>
</reference>
<feature type="transmembrane region" description="Helical" evidence="1">
    <location>
        <begin position="12"/>
        <end position="33"/>
    </location>
</feature>
<organism evidence="2 3">
    <name type="scientific">Terracoccus luteus</name>
    <dbReference type="NCBI Taxonomy" id="53356"/>
    <lineage>
        <taxon>Bacteria</taxon>
        <taxon>Bacillati</taxon>
        <taxon>Actinomycetota</taxon>
        <taxon>Actinomycetes</taxon>
        <taxon>Micrococcales</taxon>
        <taxon>Intrasporangiaceae</taxon>
        <taxon>Terracoccus</taxon>
    </lineage>
</organism>
<keyword evidence="1" id="KW-0472">Membrane</keyword>
<keyword evidence="3" id="KW-1185">Reference proteome</keyword>
<dbReference type="RefSeq" id="WP_121032573.1">
    <property type="nucleotide sequence ID" value="NZ_RBXT01000001.1"/>
</dbReference>
<dbReference type="Proteomes" id="UP000278440">
    <property type="component" value="Unassembled WGS sequence"/>
</dbReference>
<dbReference type="AlphaFoldDB" id="A0A495XZT2"/>
<evidence type="ECO:0000256" key="1">
    <source>
        <dbReference type="SAM" id="Phobius"/>
    </source>
</evidence>
<protein>
    <submittedName>
        <fullName evidence="2">Uncharacterized protein DUF4307</fullName>
    </submittedName>
</protein>
<dbReference type="EMBL" id="RBXT01000001">
    <property type="protein sequence ID" value="RKT78384.1"/>
    <property type="molecule type" value="Genomic_DNA"/>
</dbReference>
<dbReference type="InterPro" id="IPR025443">
    <property type="entry name" value="DUF4307"/>
</dbReference>
<evidence type="ECO:0000313" key="2">
    <source>
        <dbReference type="EMBL" id="RKT78384.1"/>
    </source>
</evidence>